<proteinExistence type="predicted"/>
<accession>A0AAD1AF88</accession>
<reference evidence="1 2" key="1">
    <citation type="submission" date="2018-03" db="EMBL/GenBank/DDBJ databases">
        <title>Bacteriophage NCPPB3778 and a type I-E CRISPR drive the evolution of the US Biological Select Agent, Rathayibacter toxicus.</title>
        <authorList>
            <person name="Davis E.W.II."/>
            <person name="Tabima J.F."/>
            <person name="Weisberg A.J."/>
            <person name="Dantas Lopes L."/>
            <person name="Wiseman M.S."/>
            <person name="Wiseman M.S."/>
            <person name="Pupko T."/>
            <person name="Belcher M.S."/>
            <person name="Sechler A.J."/>
            <person name="Tancos M.A."/>
            <person name="Schroeder B.K."/>
            <person name="Murray T.D."/>
            <person name="Luster D.G."/>
            <person name="Schneider W.L."/>
            <person name="Rogers E."/>
            <person name="Andreote F.D."/>
            <person name="Grunwald N.J."/>
            <person name="Putnam M.L."/>
            <person name="Chang J.H."/>
        </authorList>
    </citation>
    <scope>NUCLEOTIDE SEQUENCE [LARGE SCALE GENOMIC DNA]</scope>
    <source>
        <strain evidence="1 2">NCCPB 2253</strain>
    </source>
</reference>
<protein>
    <submittedName>
        <fullName evidence="1">Uncharacterized protein</fullName>
    </submittedName>
</protein>
<organism evidence="1 2">
    <name type="scientific">Rathayibacter iranicus</name>
    <dbReference type="NCBI Taxonomy" id="59737"/>
    <lineage>
        <taxon>Bacteria</taxon>
        <taxon>Bacillati</taxon>
        <taxon>Actinomycetota</taxon>
        <taxon>Actinomycetes</taxon>
        <taxon>Micrococcales</taxon>
        <taxon>Microbacteriaceae</taxon>
        <taxon>Rathayibacter</taxon>
    </lineage>
</organism>
<name>A0AAD1AF88_9MICO</name>
<dbReference type="EMBL" id="CP028130">
    <property type="protein sequence ID" value="AZZ57083.1"/>
    <property type="molecule type" value="Genomic_DNA"/>
</dbReference>
<dbReference type="AlphaFoldDB" id="A0AAD1AF88"/>
<dbReference type="RefSeq" id="WP_104266317.1">
    <property type="nucleotide sequence ID" value="NZ_CP028130.1"/>
</dbReference>
<sequence length="167" mass="18249">MAEADLPPGIVRVHVNDDRARTFGLPVLQSNHADARLLGYSIYGRDGIDLTVEAGHVLLDGTAPTPFTTRSSQSGEDDEREWSFHALDHLQNSAQEVATASRAELIERLRSAPRKRGIIRVDGQRIPSEEFTLLNSVFARVHLADDALITIAAPQTIIAAPFSTLTN</sequence>
<dbReference type="Proteomes" id="UP000283946">
    <property type="component" value="Chromosome"/>
</dbReference>
<evidence type="ECO:0000313" key="2">
    <source>
        <dbReference type="Proteomes" id="UP000283946"/>
    </source>
</evidence>
<dbReference type="KEGG" id="ria:C7V51_15290"/>
<gene>
    <name evidence="1" type="ORF">C7V51_15290</name>
</gene>
<evidence type="ECO:0000313" key="1">
    <source>
        <dbReference type="EMBL" id="AZZ57083.1"/>
    </source>
</evidence>